<dbReference type="OrthoDB" id="9769367at2"/>
<dbReference type="Proteomes" id="UP000245506">
    <property type="component" value="Unassembled WGS sequence"/>
</dbReference>
<accession>A0A317CLZ5</accession>
<protein>
    <submittedName>
        <fullName evidence="3">Saccharopine dehydrogenase</fullName>
    </submittedName>
</protein>
<sequence>MSKVMIIGAGGVGGVVTHKCAQLPEIFSEIILASRTESKCKAIAEQLSRPIRTAQIDADNVPDLTKLLEKEQPSLVINVALPYQDLTIMDACLAAGVDYMDTANYEPLDTAKFEYSWQWAYHERFKEAGLTALLGSGFDPGATNMFTAYIAKHYFDEIHELDIIDVNGGDHGYPFATNFNPEINIREVTAECRHWENGEFIETPAMSKKASFTCPEDVGTYNIYRMYHEELESLTKHYPTLKRAQFWMSFGDSYLKHLEVLGNVGMTSIEPIMYNGQEIVPIQLLAQMLPDPSSLGPRTKGRTCIGCVVKGIKDGKERIIYLYNTCDHQDCYKEVQSQAISYTTGVPAMIGAKMLLEKKWKADGVWNIEQFDPDPFMEDMNKYGLPWKVLELTDFDLDDSSKTQTADGKAV</sequence>
<comment type="caution">
    <text evidence="3">The sequence shown here is derived from an EMBL/GenBank/DDBJ whole genome shotgun (WGS) entry which is preliminary data.</text>
</comment>
<dbReference type="AlphaFoldDB" id="A0A317CLZ5"/>
<dbReference type="Gene3D" id="3.30.360.10">
    <property type="entry name" value="Dihydrodipicolinate Reductase, domain 2"/>
    <property type="match status" value="1"/>
</dbReference>
<reference evidence="3 4" key="1">
    <citation type="submission" date="2018-05" db="EMBL/GenBank/DDBJ databases">
        <title>Leucothrix arctica sp. nov., isolated from Arctic seawater.</title>
        <authorList>
            <person name="Choi A."/>
            <person name="Baek K."/>
        </authorList>
    </citation>
    <scope>NUCLEOTIDE SEQUENCE [LARGE SCALE GENOMIC DNA]</scope>
    <source>
        <strain evidence="3 4">IMCC9719</strain>
    </source>
</reference>
<dbReference type="EMBL" id="QGKL01000021">
    <property type="protein sequence ID" value="PWQ97320.1"/>
    <property type="molecule type" value="Genomic_DNA"/>
</dbReference>
<evidence type="ECO:0000313" key="4">
    <source>
        <dbReference type="Proteomes" id="UP000245506"/>
    </source>
</evidence>
<feature type="domain" description="Saccharopine dehydrogenase-like C-terminal" evidence="2">
    <location>
        <begin position="137"/>
        <end position="385"/>
    </location>
</feature>
<feature type="domain" description="Saccharopine dehydrogenase NADP binding" evidence="1">
    <location>
        <begin position="4"/>
        <end position="133"/>
    </location>
</feature>
<keyword evidence="4" id="KW-1185">Reference proteome</keyword>
<organism evidence="3 4">
    <name type="scientific">Leucothrix arctica</name>
    <dbReference type="NCBI Taxonomy" id="1481894"/>
    <lineage>
        <taxon>Bacteria</taxon>
        <taxon>Pseudomonadati</taxon>
        <taxon>Pseudomonadota</taxon>
        <taxon>Gammaproteobacteria</taxon>
        <taxon>Thiotrichales</taxon>
        <taxon>Thiotrichaceae</taxon>
        <taxon>Leucothrix</taxon>
    </lineage>
</organism>
<dbReference type="RefSeq" id="WP_109822748.1">
    <property type="nucleotide sequence ID" value="NZ_QGKL01000021.1"/>
</dbReference>
<dbReference type="InterPro" id="IPR005097">
    <property type="entry name" value="Sacchrp_dh_NADP-bd"/>
</dbReference>
<evidence type="ECO:0000259" key="1">
    <source>
        <dbReference type="Pfam" id="PF03435"/>
    </source>
</evidence>
<dbReference type="Gene3D" id="3.40.50.720">
    <property type="entry name" value="NAD(P)-binding Rossmann-like Domain"/>
    <property type="match status" value="1"/>
</dbReference>
<gene>
    <name evidence="3" type="ORF">DKT75_07210</name>
</gene>
<dbReference type="SUPFAM" id="SSF51735">
    <property type="entry name" value="NAD(P)-binding Rossmann-fold domains"/>
    <property type="match status" value="1"/>
</dbReference>
<proteinExistence type="predicted"/>
<dbReference type="PANTHER" id="PTHR43796">
    <property type="entry name" value="CARBOXYNORSPERMIDINE SYNTHASE"/>
    <property type="match status" value="1"/>
</dbReference>
<name>A0A317CLZ5_9GAMM</name>
<dbReference type="Pfam" id="PF16653">
    <property type="entry name" value="Sacchrp_dh_C"/>
    <property type="match status" value="1"/>
</dbReference>
<dbReference type="InterPro" id="IPR032095">
    <property type="entry name" value="Sacchrp_dh-like_C"/>
</dbReference>
<evidence type="ECO:0000259" key="2">
    <source>
        <dbReference type="Pfam" id="PF16653"/>
    </source>
</evidence>
<dbReference type="Pfam" id="PF03435">
    <property type="entry name" value="Sacchrp_dh_NADP"/>
    <property type="match status" value="1"/>
</dbReference>
<dbReference type="InterPro" id="IPR036291">
    <property type="entry name" value="NAD(P)-bd_dom_sf"/>
</dbReference>
<dbReference type="PANTHER" id="PTHR43796:SF2">
    <property type="entry name" value="CARBOXYNORSPERMIDINE SYNTHASE"/>
    <property type="match status" value="1"/>
</dbReference>
<evidence type="ECO:0000313" key="3">
    <source>
        <dbReference type="EMBL" id="PWQ97320.1"/>
    </source>
</evidence>